<dbReference type="GO" id="GO:0003735">
    <property type="term" value="F:structural constituent of ribosome"/>
    <property type="evidence" value="ECO:0007669"/>
    <property type="project" value="InterPro"/>
</dbReference>
<evidence type="ECO:0000256" key="1">
    <source>
        <dbReference type="ARBA" id="ARBA00022980"/>
    </source>
</evidence>
<reference evidence="4 5" key="1">
    <citation type="journal article" date="2020" name="J. Phycol.">
        <title>Comparative genome analysis reveals Cyanidiococcus gen. nov., a new extremophilic red algal genus sister to Cyanidioschyzon (Cyanidioschyzonaceae, Rhodophyta).</title>
        <authorList>
            <person name="Liu S.-L."/>
            <person name="Chiang Y.-R."/>
            <person name="Yoon H.S."/>
            <person name="Fu H.-Y."/>
        </authorList>
    </citation>
    <scope>NUCLEOTIDE SEQUENCE [LARGE SCALE GENOMIC DNA]</scope>
    <source>
        <strain evidence="4 5">THAL066</strain>
    </source>
</reference>
<gene>
    <name evidence="4" type="primary">RPL27</name>
    <name evidence="4" type="ORF">F1559_003690</name>
</gene>
<dbReference type="Proteomes" id="UP000530660">
    <property type="component" value="Unassembled WGS sequence"/>
</dbReference>
<evidence type="ECO:0000256" key="2">
    <source>
        <dbReference type="ARBA" id="ARBA00023274"/>
    </source>
</evidence>
<dbReference type="Pfam" id="PF01777">
    <property type="entry name" value="Ribosomal_L27e"/>
    <property type="match status" value="1"/>
</dbReference>
<dbReference type="AlphaFoldDB" id="A0A7J7IF62"/>
<accession>A0A7J7IF62</accession>
<dbReference type="GO" id="GO:0005840">
    <property type="term" value="C:ribosome"/>
    <property type="evidence" value="ECO:0007669"/>
    <property type="project" value="UniProtKB-KW"/>
</dbReference>
<keyword evidence="1 3" id="KW-0689">Ribosomal protein</keyword>
<dbReference type="InterPro" id="IPR018262">
    <property type="entry name" value="Ribosomal_eL27_CS"/>
</dbReference>
<comment type="similarity">
    <text evidence="3">Belongs to the eukaryotic ribosomal protein eL27 family.</text>
</comment>
<dbReference type="InterPro" id="IPR001141">
    <property type="entry name" value="Ribosomal_eL27"/>
</dbReference>
<dbReference type="InterPro" id="IPR038655">
    <property type="entry name" value="Ribosomal_eL27_sf"/>
</dbReference>
<dbReference type="PROSITE" id="PS01107">
    <property type="entry name" value="RIBOSOMAL_L27E"/>
    <property type="match status" value="1"/>
</dbReference>
<comment type="caution">
    <text evidence="4">The sequence shown here is derived from an EMBL/GenBank/DDBJ whole genome shotgun (WGS) entry which is preliminary data.</text>
</comment>
<sequence>MMTATVRASLGHALIAGVERYPLKVTRDMGEKRILKRSRIRPFVKFVNYVHLMPTRYALDLHEELRRVLPESLGQGTADDPWSTLESRRACRIAVKKIMEERYFTGKNRWFFTKLRF</sequence>
<dbReference type="GO" id="GO:0006412">
    <property type="term" value="P:translation"/>
    <property type="evidence" value="ECO:0007669"/>
    <property type="project" value="InterPro"/>
</dbReference>
<proteinExistence type="inferred from homology"/>
<dbReference type="EMBL" id="VWRR01000015">
    <property type="protein sequence ID" value="KAF6001354.1"/>
    <property type="molecule type" value="Genomic_DNA"/>
</dbReference>
<dbReference type="GO" id="GO:1990904">
    <property type="term" value="C:ribonucleoprotein complex"/>
    <property type="evidence" value="ECO:0007669"/>
    <property type="project" value="UniProtKB-KW"/>
</dbReference>
<name>A0A7J7IF62_9RHOD</name>
<dbReference type="PANTHER" id="PTHR10497">
    <property type="entry name" value="60S RIBOSOMAL PROTEIN L27"/>
    <property type="match status" value="1"/>
</dbReference>
<dbReference type="Gene3D" id="2.30.30.770">
    <property type="match status" value="1"/>
</dbReference>
<dbReference type="CDD" id="cd06090">
    <property type="entry name" value="KOW_RPL27"/>
    <property type="match status" value="1"/>
</dbReference>
<dbReference type="InterPro" id="IPR041991">
    <property type="entry name" value="Ribosomal_eL27_KOW"/>
</dbReference>
<evidence type="ECO:0000256" key="3">
    <source>
        <dbReference type="RuleBase" id="RU000575"/>
    </source>
</evidence>
<evidence type="ECO:0000313" key="5">
    <source>
        <dbReference type="Proteomes" id="UP000530660"/>
    </source>
</evidence>
<organism evidence="4 5">
    <name type="scientific">Cyanidiococcus yangmingshanensis</name>
    <dbReference type="NCBI Taxonomy" id="2690220"/>
    <lineage>
        <taxon>Eukaryota</taxon>
        <taxon>Rhodophyta</taxon>
        <taxon>Bangiophyceae</taxon>
        <taxon>Cyanidiales</taxon>
        <taxon>Cyanidiaceae</taxon>
        <taxon>Cyanidiococcus</taxon>
    </lineage>
</organism>
<evidence type="ECO:0000313" key="4">
    <source>
        <dbReference type="EMBL" id="KAF6001354.1"/>
    </source>
</evidence>
<keyword evidence="5" id="KW-1185">Reference proteome</keyword>
<protein>
    <recommendedName>
        <fullName evidence="3">60S ribosomal protein L27</fullName>
    </recommendedName>
</protein>
<keyword evidence="2 3" id="KW-0687">Ribonucleoprotein</keyword>
<dbReference type="OrthoDB" id="2365484at2759"/>